<dbReference type="OrthoDB" id="9803224at2"/>
<evidence type="ECO:0000256" key="11">
    <source>
        <dbReference type="ARBA" id="ARBA00049878"/>
    </source>
</evidence>
<comment type="subunit">
    <text evidence="6">Heterotetramer of 2 MoaD subunits and 2 MoaE subunits. Also stable as homodimer. The enzyme changes between these two forms during catalysis.</text>
</comment>
<dbReference type="RefSeq" id="WP_115578568.1">
    <property type="nucleotide sequence ID" value="NZ_NXLX01000003.1"/>
</dbReference>
<dbReference type="EC" id="2.8.1.12" evidence="3"/>
<dbReference type="EMBL" id="NXLX01000003">
    <property type="protein sequence ID" value="RDU74273.1"/>
    <property type="molecule type" value="Genomic_DNA"/>
</dbReference>
<evidence type="ECO:0000256" key="1">
    <source>
        <dbReference type="ARBA" id="ARBA00005046"/>
    </source>
</evidence>
<evidence type="ECO:0000256" key="3">
    <source>
        <dbReference type="ARBA" id="ARBA00011950"/>
    </source>
</evidence>
<dbReference type="Proteomes" id="UP000256695">
    <property type="component" value="Unassembled WGS sequence"/>
</dbReference>
<keyword evidence="13" id="KW-1185">Reference proteome</keyword>
<dbReference type="PANTHER" id="PTHR23404">
    <property type="entry name" value="MOLYBDOPTERIN SYNTHASE RELATED"/>
    <property type="match status" value="1"/>
</dbReference>
<dbReference type="CDD" id="cd00756">
    <property type="entry name" value="MoaE"/>
    <property type="match status" value="1"/>
</dbReference>
<comment type="pathway">
    <text evidence="1">Cofactor biosynthesis; molybdopterin biosynthesis.</text>
</comment>
<organism evidence="12 13">
    <name type="scientific">Helicobacter anseris</name>
    <dbReference type="NCBI Taxonomy" id="375926"/>
    <lineage>
        <taxon>Bacteria</taxon>
        <taxon>Pseudomonadati</taxon>
        <taxon>Campylobacterota</taxon>
        <taxon>Epsilonproteobacteria</taxon>
        <taxon>Campylobacterales</taxon>
        <taxon>Helicobacteraceae</taxon>
        <taxon>Helicobacter</taxon>
    </lineage>
</organism>
<dbReference type="InterPro" id="IPR036563">
    <property type="entry name" value="MoaE_sf"/>
</dbReference>
<comment type="similarity">
    <text evidence="2">Belongs to the MoaE family.</text>
</comment>
<comment type="catalytic activity">
    <reaction evidence="11">
        <text>2 [molybdopterin-synthase sulfur-carrier protein]-C-terminal-Gly-aminoethanethioate + cyclic pyranopterin phosphate + H2O = molybdopterin + 2 [molybdopterin-synthase sulfur-carrier protein]-C-terminal Gly-Gly + 2 H(+)</text>
        <dbReference type="Rhea" id="RHEA:26333"/>
        <dbReference type="Rhea" id="RHEA-COMP:12202"/>
        <dbReference type="Rhea" id="RHEA-COMP:19907"/>
        <dbReference type="ChEBI" id="CHEBI:15377"/>
        <dbReference type="ChEBI" id="CHEBI:15378"/>
        <dbReference type="ChEBI" id="CHEBI:58698"/>
        <dbReference type="ChEBI" id="CHEBI:59648"/>
        <dbReference type="ChEBI" id="CHEBI:90778"/>
        <dbReference type="ChEBI" id="CHEBI:232372"/>
        <dbReference type="EC" id="2.8.1.12"/>
    </reaction>
</comment>
<dbReference type="Pfam" id="PF02391">
    <property type="entry name" value="MoaE"/>
    <property type="match status" value="1"/>
</dbReference>
<evidence type="ECO:0000256" key="4">
    <source>
        <dbReference type="ARBA" id="ARBA00013858"/>
    </source>
</evidence>
<keyword evidence="5" id="KW-0501">Molybdenum cofactor biosynthesis</keyword>
<evidence type="ECO:0000313" key="12">
    <source>
        <dbReference type="EMBL" id="RDU74273.1"/>
    </source>
</evidence>
<dbReference type="GO" id="GO:0006777">
    <property type="term" value="P:Mo-molybdopterin cofactor biosynthetic process"/>
    <property type="evidence" value="ECO:0007669"/>
    <property type="project" value="UniProtKB-KW"/>
</dbReference>
<evidence type="ECO:0000256" key="7">
    <source>
        <dbReference type="ARBA" id="ARBA00029745"/>
    </source>
</evidence>
<proteinExistence type="inferred from homology"/>
<protein>
    <recommendedName>
        <fullName evidence="4">Molybdopterin synthase catalytic subunit</fullName>
        <ecNumber evidence="3">2.8.1.12</ecNumber>
    </recommendedName>
    <alternativeName>
        <fullName evidence="9">MPT synthase subunit 2</fullName>
    </alternativeName>
    <alternativeName>
        <fullName evidence="7">Molybdenum cofactor biosynthesis protein E</fullName>
    </alternativeName>
    <alternativeName>
        <fullName evidence="8">Molybdopterin-converting factor large subunit</fullName>
    </alternativeName>
    <alternativeName>
        <fullName evidence="10">Molybdopterin-converting factor subunit 2</fullName>
    </alternativeName>
</protein>
<evidence type="ECO:0000256" key="2">
    <source>
        <dbReference type="ARBA" id="ARBA00005426"/>
    </source>
</evidence>
<gene>
    <name evidence="12" type="ORF">CQA57_01990</name>
</gene>
<dbReference type="SUPFAM" id="SSF54690">
    <property type="entry name" value="Molybdopterin synthase subunit MoaE"/>
    <property type="match status" value="1"/>
</dbReference>
<sequence>MLKIVNGALDVQELYKEYHLIAQGKNFGACCIFCGIVREEDGNEGLSFDIYMPLLQRWFEQWEQKMKQDGVVLCMAHSIGNVFNQESSFMCAIISQQRKKALKYYDTFVEDFKHNAPIWKYDIKSGKRIYAKERSYQLPQSGLLA</sequence>
<name>A0A3D8J9U4_9HELI</name>
<dbReference type="InterPro" id="IPR003448">
    <property type="entry name" value="Mopterin_biosynth_MoaE"/>
</dbReference>
<evidence type="ECO:0000256" key="6">
    <source>
        <dbReference type="ARBA" id="ARBA00026066"/>
    </source>
</evidence>
<evidence type="ECO:0000256" key="8">
    <source>
        <dbReference type="ARBA" id="ARBA00030407"/>
    </source>
</evidence>
<dbReference type="AlphaFoldDB" id="A0A3D8J9U4"/>
<accession>A0A3D8J9U4</accession>
<dbReference type="UniPathway" id="UPA00344"/>
<evidence type="ECO:0000256" key="10">
    <source>
        <dbReference type="ARBA" id="ARBA00032474"/>
    </source>
</evidence>
<dbReference type="GO" id="GO:0030366">
    <property type="term" value="F:molybdopterin synthase activity"/>
    <property type="evidence" value="ECO:0007669"/>
    <property type="project" value="UniProtKB-EC"/>
</dbReference>
<reference evidence="12 13" key="1">
    <citation type="submission" date="2018-04" db="EMBL/GenBank/DDBJ databases">
        <title>Novel Campyloabacter and Helicobacter Species and Strains.</title>
        <authorList>
            <person name="Mannion A.J."/>
            <person name="Shen Z."/>
            <person name="Fox J.G."/>
        </authorList>
    </citation>
    <scope>NUCLEOTIDE SEQUENCE [LARGE SCALE GENOMIC DNA]</scope>
    <source>
        <strain evidence="12 13">MIT 04-9362</strain>
    </source>
</reference>
<comment type="caution">
    <text evidence="12">The sequence shown here is derived from an EMBL/GenBank/DDBJ whole genome shotgun (WGS) entry which is preliminary data.</text>
</comment>
<evidence type="ECO:0000313" key="13">
    <source>
        <dbReference type="Proteomes" id="UP000256695"/>
    </source>
</evidence>
<evidence type="ECO:0000256" key="5">
    <source>
        <dbReference type="ARBA" id="ARBA00023150"/>
    </source>
</evidence>
<dbReference type="Gene3D" id="3.90.1170.40">
    <property type="entry name" value="Molybdopterin biosynthesis MoaE subunit"/>
    <property type="match status" value="1"/>
</dbReference>
<evidence type="ECO:0000256" key="9">
    <source>
        <dbReference type="ARBA" id="ARBA00030781"/>
    </source>
</evidence>